<evidence type="ECO:0008006" key="4">
    <source>
        <dbReference type="Google" id="ProtNLM"/>
    </source>
</evidence>
<proteinExistence type="predicted"/>
<dbReference type="InterPro" id="IPR010902">
    <property type="entry name" value="NUMOD4"/>
</dbReference>
<dbReference type="Gene3D" id="3.90.75.20">
    <property type="match status" value="2"/>
</dbReference>
<evidence type="ECO:0000259" key="2">
    <source>
        <dbReference type="Pfam" id="PF13392"/>
    </source>
</evidence>
<dbReference type="Pfam" id="PF07463">
    <property type="entry name" value="NUMOD4"/>
    <property type="match status" value="1"/>
</dbReference>
<dbReference type="InterPro" id="IPR003615">
    <property type="entry name" value="HNH_nuc"/>
</dbReference>
<name>A0A6C0CMS5_9ZZZZ</name>
<dbReference type="InterPro" id="IPR044925">
    <property type="entry name" value="His-Me_finger_sf"/>
</dbReference>
<dbReference type="AlphaFoldDB" id="A0A6C0CMS5"/>
<organism evidence="3">
    <name type="scientific">viral metagenome</name>
    <dbReference type="NCBI Taxonomy" id="1070528"/>
    <lineage>
        <taxon>unclassified sequences</taxon>
        <taxon>metagenomes</taxon>
        <taxon>organismal metagenomes</taxon>
    </lineage>
</organism>
<dbReference type="GO" id="GO:0016788">
    <property type="term" value="F:hydrolase activity, acting on ester bonds"/>
    <property type="evidence" value="ECO:0007669"/>
    <property type="project" value="InterPro"/>
</dbReference>
<dbReference type="Pfam" id="PF13392">
    <property type="entry name" value="HNH_3"/>
    <property type="match status" value="1"/>
</dbReference>
<feature type="domain" description="NUMOD4" evidence="1">
    <location>
        <begin position="226"/>
        <end position="268"/>
    </location>
</feature>
<feature type="domain" description="HNH nuclease" evidence="2">
    <location>
        <begin position="309"/>
        <end position="336"/>
    </location>
</feature>
<protein>
    <recommendedName>
        <fullName evidence="4">HNH nuclease domain-containing protein</fullName>
    </recommendedName>
</protein>
<accession>A0A6C0CMS5</accession>
<sequence length="442" mass="52567">MKKLTNEEFLDKIWSINPSYKERFCYELCLYTGMKNKIKLTCKKHNCLFEILASNHFRNAKREIKENILLSGGCNECISCIRKANIYKNNDKHLPENYNENDWKNIEGFEDYYINNKGDIWSKLSNKLLKSYVNESGYLVATLYKRTTKKNHKKRVHILVAEGFVNNPNPELYNIVNHKDGNRANPLYTNLEWVNRSGNAKHAHKNPENYKKVRAVILNKVNTDNEHWEEILPDFPGYFVSNFGNVKSFLSSNGHPNTVKREKQLRKNNSSKKHDHLSVGLRSKKRKYYRKQIHSLVIQYHLKVKYDTSDMIIDHKDNNKQNNYIGNLEWVNYHINTQRAMIDGCWNRKDRKQNVSHIRYIKWGCRSKKTNVQKFKYHVCMKISGIKINRFADTKEEAIQMKKELYAIMIITNYIKYKKGIYPKYYKLNVNFKDIDNEIKLL</sequence>
<reference evidence="3" key="1">
    <citation type="journal article" date="2020" name="Nature">
        <title>Giant virus diversity and host interactions through global metagenomics.</title>
        <authorList>
            <person name="Schulz F."/>
            <person name="Roux S."/>
            <person name="Paez-Espino D."/>
            <person name="Jungbluth S."/>
            <person name="Walsh D.A."/>
            <person name="Denef V.J."/>
            <person name="McMahon K.D."/>
            <person name="Konstantinidis K.T."/>
            <person name="Eloe-Fadrosh E.A."/>
            <person name="Kyrpides N.C."/>
            <person name="Woyke T."/>
        </authorList>
    </citation>
    <scope>NUCLEOTIDE SEQUENCE</scope>
    <source>
        <strain evidence="3">GVMAG-M-3300021425-14</strain>
    </source>
</reference>
<dbReference type="EMBL" id="MN739461">
    <property type="protein sequence ID" value="QHT05908.1"/>
    <property type="molecule type" value="Genomic_DNA"/>
</dbReference>
<evidence type="ECO:0000313" key="3">
    <source>
        <dbReference type="EMBL" id="QHT05908.1"/>
    </source>
</evidence>
<evidence type="ECO:0000259" key="1">
    <source>
        <dbReference type="Pfam" id="PF07463"/>
    </source>
</evidence>
<dbReference type="SUPFAM" id="SSF54060">
    <property type="entry name" value="His-Me finger endonucleases"/>
    <property type="match status" value="2"/>
</dbReference>